<dbReference type="GO" id="GO:0008486">
    <property type="term" value="F:diphosphoinositol-polyphosphate diphosphatase activity"/>
    <property type="evidence" value="ECO:0007669"/>
    <property type="project" value="TreeGrafter"/>
</dbReference>
<dbReference type="PROSITE" id="PS51462">
    <property type="entry name" value="NUDIX"/>
    <property type="match status" value="1"/>
</dbReference>
<dbReference type="PANTHER" id="PTHR12629">
    <property type="entry name" value="DIPHOSPHOINOSITOL POLYPHOSPHATE PHOSPHOHYDROLASE"/>
    <property type="match status" value="1"/>
</dbReference>
<dbReference type="GO" id="GO:1901909">
    <property type="term" value="P:diadenosine hexaphosphate catabolic process"/>
    <property type="evidence" value="ECO:0007669"/>
    <property type="project" value="TreeGrafter"/>
</dbReference>
<keyword evidence="2 3" id="KW-0378">Hydrolase</keyword>
<dbReference type="GO" id="GO:1901907">
    <property type="term" value="P:diadenosine pentaphosphate catabolic process"/>
    <property type="evidence" value="ECO:0007669"/>
    <property type="project" value="TreeGrafter"/>
</dbReference>
<evidence type="ECO:0000256" key="1">
    <source>
        <dbReference type="ARBA" id="ARBA00022723"/>
    </source>
</evidence>
<dbReference type="InterPro" id="IPR020084">
    <property type="entry name" value="NUDIX_hydrolase_CS"/>
</dbReference>
<proteinExistence type="inferred from homology"/>
<reference evidence="5" key="2">
    <citation type="submission" date="2014-05" db="EMBL/GenBank/DDBJ databases">
        <title>The genome and life-stage specific transcriptomes of Globodera pallida elucidate key aspects of plant parasitism by a cyst nematode.</title>
        <authorList>
            <person name="Cotton J.A."/>
            <person name="Lilley C.J."/>
            <person name="Jones L.M."/>
            <person name="Kikuchi T."/>
            <person name="Reid A.J."/>
            <person name="Thorpe P."/>
            <person name="Tsai I.J."/>
            <person name="Beasley H."/>
            <person name="Blok V."/>
            <person name="Cock P.J.A."/>
            <person name="Van den Akker S.E."/>
            <person name="Holroyd N."/>
            <person name="Hunt M."/>
            <person name="Mantelin S."/>
            <person name="Naghra H."/>
            <person name="Pain A."/>
            <person name="Palomares-Rius J.E."/>
            <person name="Zarowiecki M."/>
            <person name="Berriman M."/>
            <person name="Jones J.T."/>
            <person name="Urwin P.E."/>
        </authorList>
    </citation>
    <scope>NUCLEOTIDE SEQUENCE [LARGE SCALE GENOMIC DNA]</scope>
    <source>
        <strain evidence="5">Lindley</strain>
    </source>
</reference>
<reference evidence="5" key="1">
    <citation type="submission" date="2013-12" db="EMBL/GenBank/DDBJ databases">
        <authorList>
            <person name="Aslett M."/>
        </authorList>
    </citation>
    <scope>NUCLEOTIDE SEQUENCE [LARGE SCALE GENOMIC DNA]</scope>
    <source>
        <strain evidence="5">Lindley</strain>
    </source>
</reference>
<dbReference type="InterPro" id="IPR015797">
    <property type="entry name" value="NUDIX_hydrolase-like_dom_sf"/>
</dbReference>
<dbReference type="PANTHER" id="PTHR12629:SF0">
    <property type="entry name" value="DIPHOSPHOINOSITOL-POLYPHOSPHATE DIPHOSPHATASE"/>
    <property type="match status" value="1"/>
</dbReference>
<evidence type="ECO:0000259" key="4">
    <source>
        <dbReference type="PROSITE" id="PS51462"/>
    </source>
</evidence>
<dbReference type="GO" id="GO:0071543">
    <property type="term" value="P:diphosphoinositol polyphosphate metabolic process"/>
    <property type="evidence" value="ECO:0007669"/>
    <property type="project" value="TreeGrafter"/>
</dbReference>
<dbReference type="Proteomes" id="UP000050741">
    <property type="component" value="Unassembled WGS sequence"/>
</dbReference>
<accession>A0A183CN12</accession>
<dbReference type="GO" id="GO:0000298">
    <property type="term" value="F:endopolyphosphatase activity"/>
    <property type="evidence" value="ECO:0007669"/>
    <property type="project" value="TreeGrafter"/>
</dbReference>
<reference evidence="6" key="3">
    <citation type="submission" date="2016-06" db="UniProtKB">
        <authorList>
            <consortium name="WormBaseParasite"/>
        </authorList>
    </citation>
    <scope>IDENTIFICATION</scope>
</reference>
<dbReference type="SUPFAM" id="SSF55811">
    <property type="entry name" value="Nudix"/>
    <property type="match status" value="1"/>
</dbReference>
<dbReference type="WBParaSite" id="GPLIN_001426900">
    <property type="protein sequence ID" value="GPLIN_001426900"/>
    <property type="gene ID" value="GPLIN_001426900"/>
</dbReference>
<dbReference type="GO" id="GO:0034431">
    <property type="term" value="F:bis(5'-adenosyl)-hexaphosphatase activity"/>
    <property type="evidence" value="ECO:0007669"/>
    <property type="project" value="TreeGrafter"/>
</dbReference>
<evidence type="ECO:0000256" key="3">
    <source>
        <dbReference type="RuleBase" id="RU003476"/>
    </source>
</evidence>
<evidence type="ECO:0000256" key="2">
    <source>
        <dbReference type="ARBA" id="ARBA00022801"/>
    </source>
</evidence>
<dbReference type="Pfam" id="PF00293">
    <property type="entry name" value="NUDIX"/>
    <property type="match status" value="1"/>
</dbReference>
<keyword evidence="1" id="KW-0479">Metal-binding</keyword>
<protein>
    <submittedName>
        <fullName evidence="6">Nudix hydrolase domain-containing protein</fullName>
    </submittedName>
</protein>
<dbReference type="InterPro" id="IPR000086">
    <property type="entry name" value="NUDIX_hydrolase_dom"/>
</dbReference>
<dbReference type="GO" id="GO:0005737">
    <property type="term" value="C:cytoplasm"/>
    <property type="evidence" value="ECO:0007669"/>
    <property type="project" value="TreeGrafter"/>
</dbReference>
<dbReference type="GO" id="GO:0005634">
    <property type="term" value="C:nucleus"/>
    <property type="evidence" value="ECO:0007669"/>
    <property type="project" value="TreeGrafter"/>
</dbReference>
<dbReference type="Gene3D" id="3.90.79.10">
    <property type="entry name" value="Nucleoside Triphosphate Pyrophosphohydrolase"/>
    <property type="match status" value="1"/>
</dbReference>
<dbReference type="GO" id="GO:0046872">
    <property type="term" value="F:metal ion binding"/>
    <property type="evidence" value="ECO:0007669"/>
    <property type="project" value="UniProtKB-KW"/>
</dbReference>
<dbReference type="PRINTS" id="PR00502">
    <property type="entry name" value="NUDIXFAMILY"/>
</dbReference>
<comment type="similarity">
    <text evidence="3">Belongs to the Nudix hydrolase family.</text>
</comment>
<organism evidence="5 6">
    <name type="scientific">Globodera pallida</name>
    <name type="common">Potato cyst nematode worm</name>
    <name type="synonym">Heterodera pallida</name>
    <dbReference type="NCBI Taxonomy" id="36090"/>
    <lineage>
        <taxon>Eukaryota</taxon>
        <taxon>Metazoa</taxon>
        <taxon>Ecdysozoa</taxon>
        <taxon>Nematoda</taxon>
        <taxon>Chromadorea</taxon>
        <taxon>Rhabditida</taxon>
        <taxon>Tylenchina</taxon>
        <taxon>Tylenchomorpha</taxon>
        <taxon>Tylenchoidea</taxon>
        <taxon>Heteroderidae</taxon>
        <taxon>Heteroderinae</taxon>
        <taxon>Globodera</taxon>
    </lineage>
</organism>
<dbReference type="InterPro" id="IPR020476">
    <property type="entry name" value="Nudix_hydrolase"/>
</dbReference>
<dbReference type="GO" id="GO:1901911">
    <property type="term" value="P:adenosine 5'-(hexahydrogen pentaphosphate) catabolic process"/>
    <property type="evidence" value="ECO:0007669"/>
    <property type="project" value="TreeGrafter"/>
</dbReference>
<evidence type="ECO:0000313" key="5">
    <source>
        <dbReference type="Proteomes" id="UP000050741"/>
    </source>
</evidence>
<dbReference type="GO" id="GO:0034432">
    <property type="term" value="F:bis(5'-adenosyl)-pentaphosphatase activity"/>
    <property type="evidence" value="ECO:0007669"/>
    <property type="project" value="TreeGrafter"/>
</dbReference>
<name>A0A183CN12_GLOPA</name>
<evidence type="ECO:0000313" key="6">
    <source>
        <dbReference type="WBParaSite" id="GPLIN_001426900"/>
    </source>
</evidence>
<dbReference type="AlphaFoldDB" id="A0A183CN12"/>
<dbReference type="PROSITE" id="PS00893">
    <property type="entry name" value="NUDIX_BOX"/>
    <property type="match status" value="1"/>
</dbReference>
<feature type="domain" description="Nudix hydrolase" evidence="4">
    <location>
        <begin position="112"/>
        <end position="230"/>
    </location>
</feature>
<sequence length="230" mass="25260">AVAIRQQRTQIKAAEWVQPDGRRPAVTEPKHVALLVLQLIKALPLLPIFCPSSFPLQFLCAKSDAEMCTRASAGADCAEASGTVQQTKPRLQLDESKGRIATGDRIRDRNGFRRRAAAFCARIALTATTTEGGTGGAVDTVQRRWPPNLGALEVLMVSGRTAVDGYWVLPGGGVENMESTEEAVVRELREEAGILGKVLFCIGEFVDDQRFHHTTLFLSDAYYDHIYLFQ</sequence>
<keyword evidence="5" id="KW-1185">Reference proteome</keyword>